<sequence length="350" mass="40107">MGNNHSSHHHNNSTERRNHSFHFDMHHHTPRKPQPIPDTVGGHFKVGERIGAGSFGVLHEGIDTENNKPIAIKFECDHTRQPQLYDEHRIYEMLTGAHGFPQSYYYGHENGYNILVMDLLGPNLDELFNLCGQQFSPKTVCMIAKIMLRLLQTVHELGLIYRDVKPDNFLIGHGGCNDSKEIYMIDFGMSKPYRDPQTGCHIPFRERGCLSGTARYMSLHAHAGGEQSRRDDLESMGYVLLYLLRGSLPWQGVKASTEEKKYEKIEEIKHRTPIAQLCAGYPVEFSIFLHYVRKLKFDEAPDYDFCQGLFDKGLKRIHASDDGIYDWILLNDGKGWQASEPKPSPLMLTY</sequence>
<keyword evidence="7" id="KW-0418">Kinase</keyword>
<dbReference type="CDD" id="cd14016">
    <property type="entry name" value="STKc_CK1"/>
    <property type="match status" value="1"/>
</dbReference>
<dbReference type="PROSITE" id="PS00108">
    <property type="entry name" value="PROTEIN_KINASE_ST"/>
    <property type="match status" value="1"/>
</dbReference>
<dbReference type="EC" id="2.7.11.1" evidence="1"/>
<dbReference type="SMART" id="SM00220">
    <property type="entry name" value="S_TKc"/>
    <property type="match status" value="1"/>
</dbReference>
<dbReference type="Pfam" id="PF00069">
    <property type="entry name" value="Pkinase"/>
    <property type="match status" value="1"/>
</dbReference>
<proteinExistence type="inferred from homology"/>
<accession>A0AAD5K933</accession>
<protein>
    <recommendedName>
        <fullName evidence="1">non-specific serine/threonine protein kinase</fullName>
        <ecNumber evidence="1">2.7.11.1</ecNumber>
    </recommendedName>
</protein>
<dbReference type="Gene3D" id="1.10.510.10">
    <property type="entry name" value="Transferase(Phosphotransferase) domain 1"/>
    <property type="match status" value="1"/>
</dbReference>
<comment type="similarity">
    <text evidence="5">Belongs to the protein kinase superfamily.</text>
</comment>
<evidence type="ECO:0000256" key="1">
    <source>
        <dbReference type="ARBA" id="ARBA00012513"/>
    </source>
</evidence>
<dbReference type="PROSITE" id="PS50011">
    <property type="entry name" value="PROTEIN_KINASE_DOM"/>
    <property type="match status" value="1"/>
</dbReference>
<dbReference type="InterPro" id="IPR008271">
    <property type="entry name" value="Ser/Thr_kinase_AS"/>
</dbReference>
<dbReference type="InterPro" id="IPR011009">
    <property type="entry name" value="Kinase-like_dom_sf"/>
</dbReference>
<evidence type="ECO:0000313" key="7">
    <source>
        <dbReference type="EMBL" id="KAI9261516.1"/>
    </source>
</evidence>
<feature type="binding site" evidence="4">
    <location>
        <position position="73"/>
    </location>
    <ligand>
        <name>ATP</name>
        <dbReference type="ChEBI" id="CHEBI:30616"/>
    </ligand>
</feature>
<name>A0AAD5K933_9FUNG</name>
<dbReference type="InterPro" id="IPR017441">
    <property type="entry name" value="Protein_kinase_ATP_BS"/>
</dbReference>
<evidence type="ECO:0000256" key="4">
    <source>
        <dbReference type="PROSITE-ProRule" id="PRU10141"/>
    </source>
</evidence>
<dbReference type="PANTHER" id="PTHR11909">
    <property type="entry name" value="CASEIN KINASE-RELATED"/>
    <property type="match status" value="1"/>
</dbReference>
<feature type="domain" description="Protein kinase" evidence="6">
    <location>
        <begin position="44"/>
        <end position="350"/>
    </location>
</feature>
<comment type="caution">
    <text evidence="7">The sequence shown here is derived from an EMBL/GenBank/DDBJ whole genome shotgun (WGS) entry which is preliminary data.</text>
</comment>
<keyword evidence="2 4" id="KW-0547">Nucleotide-binding</keyword>
<organism evidence="7 8">
    <name type="scientific">Phascolomyces articulosus</name>
    <dbReference type="NCBI Taxonomy" id="60185"/>
    <lineage>
        <taxon>Eukaryota</taxon>
        <taxon>Fungi</taxon>
        <taxon>Fungi incertae sedis</taxon>
        <taxon>Mucoromycota</taxon>
        <taxon>Mucoromycotina</taxon>
        <taxon>Mucoromycetes</taxon>
        <taxon>Mucorales</taxon>
        <taxon>Lichtheimiaceae</taxon>
        <taxon>Phascolomyces</taxon>
    </lineage>
</organism>
<dbReference type="FunFam" id="1.10.510.10:FF:001123">
    <property type="entry name" value="CK1/CK1/CK1-D protein kinase"/>
    <property type="match status" value="1"/>
</dbReference>
<dbReference type="InterPro" id="IPR000719">
    <property type="entry name" value="Prot_kinase_dom"/>
</dbReference>
<gene>
    <name evidence="7" type="ORF">BDA99DRAFT_511585</name>
</gene>
<dbReference type="GO" id="GO:0005524">
    <property type="term" value="F:ATP binding"/>
    <property type="evidence" value="ECO:0007669"/>
    <property type="project" value="UniProtKB-UniRule"/>
</dbReference>
<dbReference type="AlphaFoldDB" id="A0AAD5K933"/>
<evidence type="ECO:0000256" key="5">
    <source>
        <dbReference type="RuleBase" id="RU000304"/>
    </source>
</evidence>
<reference evidence="7" key="1">
    <citation type="journal article" date="2022" name="IScience">
        <title>Evolution of zygomycete secretomes and the origins of terrestrial fungal ecologies.</title>
        <authorList>
            <person name="Chang Y."/>
            <person name="Wang Y."/>
            <person name="Mondo S."/>
            <person name="Ahrendt S."/>
            <person name="Andreopoulos W."/>
            <person name="Barry K."/>
            <person name="Beard J."/>
            <person name="Benny G.L."/>
            <person name="Blankenship S."/>
            <person name="Bonito G."/>
            <person name="Cuomo C."/>
            <person name="Desiro A."/>
            <person name="Gervers K.A."/>
            <person name="Hundley H."/>
            <person name="Kuo A."/>
            <person name="LaButti K."/>
            <person name="Lang B.F."/>
            <person name="Lipzen A."/>
            <person name="O'Donnell K."/>
            <person name="Pangilinan J."/>
            <person name="Reynolds N."/>
            <person name="Sandor L."/>
            <person name="Smith M.E."/>
            <person name="Tsang A."/>
            <person name="Grigoriev I.V."/>
            <person name="Stajich J.E."/>
            <person name="Spatafora J.W."/>
        </authorList>
    </citation>
    <scope>NUCLEOTIDE SEQUENCE</scope>
    <source>
        <strain evidence="7">RSA 2281</strain>
    </source>
</reference>
<dbReference type="InterPro" id="IPR050235">
    <property type="entry name" value="CK1_Ser-Thr_kinase"/>
</dbReference>
<dbReference type="GO" id="GO:0004674">
    <property type="term" value="F:protein serine/threonine kinase activity"/>
    <property type="evidence" value="ECO:0007669"/>
    <property type="project" value="UniProtKB-KW"/>
</dbReference>
<keyword evidence="5" id="KW-0723">Serine/threonine-protein kinase</keyword>
<dbReference type="SUPFAM" id="SSF56112">
    <property type="entry name" value="Protein kinase-like (PK-like)"/>
    <property type="match status" value="1"/>
</dbReference>
<evidence type="ECO:0000256" key="2">
    <source>
        <dbReference type="ARBA" id="ARBA00022741"/>
    </source>
</evidence>
<evidence type="ECO:0000313" key="8">
    <source>
        <dbReference type="Proteomes" id="UP001209540"/>
    </source>
</evidence>
<dbReference type="Proteomes" id="UP001209540">
    <property type="component" value="Unassembled WGS sequence"/>
</dbReference>
<reference evidence="7" key="2">
    <citation type="submission" date="2023-02" db="EMBL/GenBank/DDBJ databases">
        <authorList>
            <consortium name="DOE Joint Genome Institute"/>
            <person name="Mondo S.J."/>
            <person name="Chang Y."/>
            <person name="Wang Y."/>
            <person name="Ahrendt S."/>
            <person name="Andreopoulos W."/>
            <person name="Barry K."/>
            <person name="Beard J."/>
            <person name="Benny G.L."/>
            <person name="Blankenship S."/>
            <person name="Bonito G."/>
            <person name="Cuomo C."/>
            <person name="Desiro A."/>
            <person name="Gervers K.A."/>
            <person name="Hundley H."/>
            <person name="Kuo A."/>
            <person name="LaButti K."/>
            <person name="Lang B.F."/>
            <person name="Lipzen A."/>
            <person name="O'Donnell K."/>
            <person name="Pangilinan J."/>
            <person name="Reynolds N."/>
            <person name="Sandor L."/>
            <person name="Smith M.W."/>
            <person name="Tsang A."/>
            <person name="Grigoriev I.V."/>
            <person name="Stajich J.E."/>
            <person name="Spatafora J.W."/>
        </authorList>
    </citation>
    <scope>NUCLEOTIDE SEQUENCE</scope>
    <source>
        <strain evidence="7">RSA 2281</strain>
    </source>
</reference>
<keyword evidence="3 4" id="KW-0067">ATP-binding</keyword>
<evidence type="ECO:0000259" key="6">
    <source>
        <dbReference type="PROSITE" id="PS50011"/>
    </source>
</evidence>
<keyword evidence="8" id="KW-1185">Reference proteome</keyword>
<keyword evidence="7" id="KW-0808">Transferase</keyword>
<dbReference type="PROSITE" id="PS00107">
    <property type="entry name" value="PROTEIN_KINASE_ATP"/>
    <property type="match status" value="1"/>
</dbReference>
<dbReference type="EMBL" id="JAIXMP010000015">
    <property type="protein sequence ID" value="KAI9261516.1"/>
    <property type="molecule type" value="Genomic_DNA"/>
</dbReference>
<evidence type="ECO:0000256" key="3">
    <source>
        <dbReference type="ARBA" id="ARBA00022840"/>
    </source>
</evidence>